<reference evidence="1 2" key="1">
    <citation type="journal article" date="2018" name="Antonie Van Leeuwenhoek">
        <title>Larkinella terrae sp. nov., isolated from soil on Jeju Island, South Korea.</title>
        <authorList>
            <person name="Ten L.N."/>
            <person name="Jeon J."/>
            <person name="Park S.J."/>
            <person name="Park S."/>
            <person name="Lee S.Y."/>
            <person name="Kim M.K."/>
            <person name="Jung H.Y."/>
        </authorList>
    </citation>
    <scope>NUCLEOTIDE SEQUENCE [LARGE SCALE GENOMIC DNA]</scope>
    <source>
        <strain evidence="1 2">KCTC 52001</strain>
    </source>
</reference>
<evidence type="ECO:0000313" key="1">
    <source>
        <dbReference type="EMBL" id="MRS61636.1"/>
    </source>
</evidence>
<dbReference type="EMBL" id="WJXZ01000005">
    <property type="protein sequence ID" value="MRS61636.1"/>
    <property type="molecule type" value="Genomic_DNA"/>
</dbReference>
<evidence type="ECO:0000313" key="2">
    <source>
        <dbReference type="Proteomes" id="UP000441754"/>
    </source>
</evidence>
<sequence>MKKHKAEVLQSVIEQSVSEDIKLSEFVRLLEENGCSGVVWLEESNQQKDVISCIKADLYDPTSTRGKSLILATTSTGV</sequence>
<name>A0A7K0EJK5_9BACT</name>
<protein>
    <submittedName>
        <fullName evidence="1">Uncharacterized protein</fullName>
    </submittedName>
</protein>
<comment type="caution">
    <text evidence="1">The sequence shown here is derived from an EMBL/GenBank/DDBJ whole genome shotgun (WGS) entry which is preliminary data.</text>
</comment>
<dbReference type="RefSeq" id="WP_154175025.1">
    <property type="nucleotide sequence ID" value="NZ_WJXZ01000005.1"/>
</dbReference>
<keyword evidence="2" id="KW-1185">Reference proteome</keyword>
<proteinExistence type="predicted"/>
<gene>
    <name evidence="1" type="ORF">GJJ30_10085</name>
</gene>
<dbReference type="AlphaFoldDB" id="A0A7K0EJK5"/>
<dbReference type="Proteomes" id="UP000441754">
    <property type="component" value="Unassembled WGS sequence"/>
</dbReference>
<accession>A0A7K0EJK5</accession>
<organism evidence="1 2">
    <name type="scientific">Larkinella terrae</name>
    <dbReference type="NCBI Taxonomy" id="2025311"/>
    <lineage>
        <taxon>Bacteria</taxon>
        <taxon>Pseudomonadati</taxon>
        <taxon>Bacteroidota</taxon>
        <taxon>Cytophagia</taxon>
        <taxon>Cytophagales</taxon>
        <taxon>Spirosomataceae</taxon>
        <taxon>Larkinella</taxon>
    </lineage>
</organism>